<keyword evidence="2" id="KW-0238">DNA-binding</keyword>
<dbReference type="PANTHER" id="PTHR44688:SF16">
    <property type="entry name" value="DNA-BINDING TRANSCRIPTIONAL ACTIVATOR DEVR_DOSR"/>
    <property type="match status" value="1"/>
</dbReference>
<keyword evidence="1" id="KW-0805">Transcription regulation</keyword>
<proteinExistence type="predicted"/>
<dbReference type="AlphaFoldDB" id="A0A1A6LSN1"/>
<dbReference type="OrthoDB" id="9782655at2"/>
<protein>
    <submittedName>
        <fullName evidence="4">Response regulator transcription factor</fullName>
    </submittedName>
</protein>
<gene>
    <name evidence="4" type="ORF">F0234_06405</name>
</gene>
<dbReference type="PRINTS" id="PR00038">
    <property type="entry name" value="HTHLUXR"/>
</dbReference>
<dbReference type="InterPro" id="IPR036388">
    <property type="entry name" value="WH-like_DNA-bd_sf"/>
</dbReference>
<dbReference type="CDD" id="cd06170">
    <property type="entry name" value="LuxR_C_like"/>
    <property type="match status" value="1"/>
</dbReference>
<dbReference type="GO" id="GO:0006355">
    <property type="term" value="P:regulation of DNA-templated transcription"/>
    <property type="evidence" value="ECO:0007669"/>
    <property type="project" value="InterPro"/>
</dbReference>
<dbReference type="RefSeq" id="WP_065205855.1">
    <property type="nucleotide sequence ID" value="NZ_CAWOEE010000002.1"/>
</dbReference>
<evidence type="ECO:0000313" key="5">
    <source>
        <dbReference type="Proteomes" id="UP000519158"/>
    </source>
</evidence>
<dbReference type="InterPro" id="IPR000792">
    <property type="entry name" value="Tscrpt_reg_LuxR_C"/>
</dbReference>
<evidence type="ECO:0000256" key="3">
    <source>
        <dbReference type="ARBA" id="ARBA00023163"/>
    </source>
</evidence>
<evidence type="ECO:0000256" key="2">
    <source>
        <dbReference type="ARBA" id="ARBA00023125"/>
    </source>
</evidence>
<keyword evidence="3" id="KW-0804">Transcription</keyword>
<dbReference type="Pfam" id="PF00196">
    <property type="entry name" value="GerE"/>
    <property type="match status" value="1"/>
</dbReference>
<dbReference type="InterPro" id="IPR016032">
    <property type="entry name" value="Sig_transdc_resp-reg_C-effctor"/>
</dbReference>
<dbReference type="SUPFAM" id="SSF46894">
    <property type="entry name" value="C-terminal effector domain of the bipartite response regulators"/>
    <property type="match status" value="1"/>
</dbReference>
<comment type="caution">
    <text evidence="4">The sequence shown here is derived from an EMBL/GenBank/DDBJ whole genome shotgun (WGS) entry which is preliminary data.</text>
</comment>
<dbReference type="EMBL" id="VTXL01000004">
    <property type="protein sequence ID" value="NOJ12386.1"/>
    <property type="molecule type" value="Genomic_DNA"/>
</dbReference>
<name>A0A1A6LSN1_VIBSP</name>
<dbReference type="PANTHER" id="PTHR44688">
    <property type="entry name" value="DNA-BINDING TRANSCRIPTIONAL ACTIVATOR DEVR_DOSR"/>
    <property type="match status" value="1"/>
</dbReference>
<accession>A0A1A6LSN1</accession>
<dbReference type="Gene3D" id="1.10.10.10">
    <property type="entry name" value="Winged helix-like DNA-binding domain superfamily/Winged helix DNA-binding domain"/>
    <property type="match status" value="1"/>
</dbReference>
<evidence type="ECO:0000256" key="1">
    <source>
        <dbReference type="ARBA" id="ARBA00023015"/>
    </source>
</evidence>
<evidence type="ECO:0000313" key="4">
    <source>
        <dbReference type="EMBL" id="NOJ12386.1"/>
    </source>
</evidence>
<organism evidence="4 5">
    <name type="scientific">Vibrio splendidus</name>
    <dbReference type="NCBI Taxonomy" id="29497"/>
    <lineage>
        <taxon>Bacteria</taxon>
        <taxon>Pseudomonadati</taxon>
        <taxon>Pseudomonadota</taxon>
        <taxon>Gammaproteobacteria</taxon>
        <taxon>Vibrionales</taxon>
        <taxon>Vibrionaceae</taxon>
        <taxon>Vibrio</taxon>
    </lineage>
</organism>
<sequence>MKNTADMSFEDLVTEQSDALIGSPPKDFDVTWRKIAQSVLDWFEIDRVTLFPNSMIILNDGKVSTVSRDGIPELKKTIFINGNYLDYFKQLRTKKSWLTFDDQEMSNHKISVIQTLHAEGGRWHGIIPLKLFGQDWGALSFSRFTSDLEPLTEQDMKRLKLICDIWLCYWQHSTMVRNLKQDQPTNANESEKLLLLSPKQCSVLTLLAQGFTAKQCAEKLFLSPRTIESHKYRMIDILELENNTELVQFALRNGLGIAQ</sequence>
<dbReference type="Proteomes" id="UP000519158">
    <property type="component" value="Unassembled WGS sequence"/>
</dbReference>
<dbReference type="SMART" id="SM00421">
    <property type="entry name" value="HTH_LUXR"/>
    <property type="match status" value="1"/>
</dbReference>
<dbReference type="PROSITE" id="PS50043">
    <property type="entry name" value="HTH_LUXR_2"/>
    <property type="match status" value="1"/>
</dbReference>
<reference evidence="4 5" key="1">
    <citation type="submission" date="2019-09" db="EMBL/GenBank/DDBJ databases">
        <title>Draft genome sequencing and comparative genomics of hatchery-associated Vibrios.</title>
        <authorList>
            <person name="Kehlet-Delgado H."/>
            <person name="Mueller R.S."/>
        </authorList>
    </citation>
    <scope>NUCLEOTIDE SEQUENCE [LARGE SCALE GENOMIC DNA]</scope>
    <source>
        <strain evidence="4 5">99-70-13A3</strain>
    </source>
</reference>
<dbReference type="GO" id="GO:0003677">
    <property type="term" value="F:DNA binding"/>
    <property type="evidence" value="ECO:0007669"/>
    <property type="project" value="UniProtKB-KW"/>
</dbReference>